<dbReference type="InterPro" id="IPR012312">
    <property type="entry name" value="Hemerythrin-like"/>
</dbReference>
<feature type="domain" description="Hemerythrin-like" evidence="1">
    <location>
        <begin position="4"/>
        <end position="133"/>
    </location>
</feature>
<name>A0ABY7AI27_9FIRM</name>
<dbReference type="EMBL" id="CP113524">
    <property type="protein sequence ID" value="WAJ25484.1"/>
    <property type="molecule type" value="Genomic_DNA"/>
</dbReference>
<evidence type="ECO:0000259" key="1">
    <source>
        <dbReference type="Pfam" id="PF01814"/>
    </source>
</evidence>
<dbReference type="Gene3D" id="1.20.120.520">
    <property type="entry name" value="nmb1532 protein domain like"/>
    <property type="match status" value="1"/>
</dbReference>
<accession>A0ABY7AI27</accession>
<protein>
    <submittedName>
        <fullName evidence="2">Hemerythrin domain-containing protein</fullName>
    </submittedName>
</protein>
<reference evidence="2" key="1">
    <citation type="submission" date="2022-11" db="EMBL/GenBank/DDBJ databases">
        <title>Lacrimispora xylanolytica sy1, complete genome.</title>
        <authorList>
            <person name="Choi S."/>
        </authorList>
    </citation>
    <scope>NUCLEOTIDE SEQUENCE</scope>
    <source>
        <strain evidence="2">Sy1</strain>
    </source>
</reference>
<dbReference type="RefSeq" id="WP_268116334.1">
    <property type="nucleotide sequence ID" value="NZ_CP113524.1"/>
</dbReference>
<gene>
    <name evidence="2" type="ORF">OW255_08215</name>
</gene>
<proteinExistence type="predicted"/>
<dbReference type="Proteomes" id="UP001163115">
    <property type="component" value="Chromosome"/>
</dbReference>
<dbReference type="Pfam" id="PF01814">
    <property type="entry name" value="Hemerythrin"/>
    <property type="match status" value="1"/>
</dbReference>
<evidence type="ECO:0000313" key="2">
    <source>
        <dbReference type="EMBL" id="WAJ25484.1"/>
    </source>
</evidence>
<sequence length="135" mass="16025">MELKHYMDQHERILEELNVLKALCKKRDLEQEAAEIALHINSLAGKLKIHLSSEDQYLYPSFLQSNDNKLVTMANEYQKEMGNLMSVFTEFKEGFNTKFKIMAEKDRFYIEADKIIRAIEMRMQKEENGLYRLVK</sequence>
<evidence type="ECO:0000313" key="3">
    <source>
        <dbReference type="Proteomes" id="UP001163115"/>
    </source>
</evidence>
<organism evidence="2 3">
    <name type="scientific">Lacrimispora xylanolytica</name>
    <dbReference type="NCBI Taxonomy" id="29375"/>
    <lineage>
        <taxon>Bacteria</taxon>
        <taxon>Bacillati</taxon>
        <taxon>Bacillota</taxon>
        <taxon>Clostridia</taxon>
        <taxon>Lachnospirales</taxon>
        <taxon>Lachnospiraceae</taxon>
        <taxon>Lacrimispora</taxon>
    </lineage>
</organism>
<keyword evidence="3" id="KW-1185">Reference proteome</keyword>